<proteinExistence type="inferred from homology"/>
<feature type="domain" description="Bacterial type II secretion system protein E" evidence="3">
    <location>
        <begin position="439"/>
        <end position="605"/>
    </location>
</feature>
<gene>
    <name evidence="4" type="ORF">MW046_03805</name>
</gene>
<dbReference type="SUPFAM" id="SSF52540">
    <property type="entry name" value="P-loop containing nucleoside triphosphate hydrolases"/>
    <property type="match status" value="1"/>
</dbReference>
<evidence type="ECO:0000313" key="4">
    <source>
        <dbReference type="EMBL" id="UPM43578.1"/>
    </source>
</evidence>
<protein>
    <submittedName>
        <fullName evidence="4">Type II/IV secretion system ATPase subunit</fullName>
    </submittedName>
</protein>
<dbReference type="Proteomes" id="UP000831768">
    <property type="component" value="Chromosome"/>
</dbReference>
<reference evidence="4" key="1">
    <citation type="submission" date="2022-04" db="EMBL/GenBank/DDBJ databases">
        <title>Halocatena sp. nov., isolated from a salt lake.</title>
        <authorList>
            <person name="Cui H.-L."/>
        </authorList>
    </citation>
    <scope>NUCLEOTIDE SEQUENCE</scope>
    <source>
        <strain evidence="4">AD-1</strain>
    </source>
</reference>
<dbReference type="Gene3D" id="3.30.450.380">
    <property type="match status" value="2"/>
</dbReference>
<evidence type="ECO:0000313" key="5">
    <source>
        <dbReference type="Proteomes" id="UP000831768"/>
    </source>
</evidence>
<name>A0A8U0A536_9EURY</name>
<dbReference type="KEGG" id="haad:MW046_03805"/>
<dbReference type="GeneID" id="71927142"/>
<dbReference type="PANTHER" id="PTHR30486:SF14">
    <property type="entry name" value="FLAGELLA ACCESSORY PROTEIN I"/>
    <property type="match status" value="1"/>
</dbReference>
<comment type="similarity">
    <text evidence="1">Belongs to the GSP E family.</text>
</comment>
<feature type="region of interest" description="Disordered" evidence="2">
    <location>
        <begin position="250"/>
        <end position="269"/>
    </location>
</feature>
<accession>A0A8U0A536</accession>
<dbReference type="PANTHER" id="PTHR30486">
    <property type="entry name" value="TWITCHING MOTILITY PROTEIN PILT"/>
    <property type="match status" value="1"/>
</dbReference>
<keyword evidence="5" id="KW-1185">Reference proteome</keyword>
<dbReference type="GO" id="GO:0016887">
    <property type="term" value="F:ATP hydrolysis activity"/>
    <property type="evidence" value="ECO:0007669"/>
    <property type="project" value="InterPro"/>
</dbReference>
<dbReference type="Pfam" id="PF00437">
    <property type="entry name" value="T2SSE"/>
    <property type="match status" value="1"/>
</dbReference>
<dbReference type="Gene3D" id="3.40.50.300">
    <property type="entry name" value="P-loop containing nucleotide triphosphate hydrolases"/>
    <property type="match status" value="1"/>
</dbReference>
<dbReference type="RefSeq" id="WP_247994241.1">
    <property type="nucleotide sequence ID" value="NZ_CP096019.1"/>
</dbReference>
<dbReference type="AlphaFoldDB" id="A0A8U0A536"/>
<dbReference type="EMBL" id="CP096019">
    <property type="protein sequence ID" value="UPM43578.1"/>
    <property type="molecule type" value="Genomic_DNA"/>
</dbReference>
<dbReference type="InterPro" id="IPR027417">
    <property type="entry name" value="P-loop_NTPase"/>
</dbReference>
<evidence type="ECO:0000256" key="1">
    <source>
        <dbReference type="ARBA" id="ARBA00006611"/>
    </source>
</evidence>
<organism evidence="4 5">
    <name type="scientific">Halocatena salina</name>
    <dbReference type="NCBI Taxonomy" id="2934340"/>
    <lineage>
        <taxon>Archaea</taxon>
        <taxon>Methanobacteriati</taxon>
        <taxon>Methanobacteriota</taxon>
        <taxon>Stenosarchaea group</taxon>
        <taxon>Halobacteria</taxon>
        <taxon>Halobacteriales</taxon>
        <taxon>Natronomonadaceae</taxon>
        <taxon>Halocatena</taxon>
    </lineage>
</organism>
<evidence type="ECO:0000256" key="2">
    <source>
        <dbReference type="SAM" id="MobiDB-lite"/>
    </source>
</evidence>
<dbReference type="InterPro" id="IPR001482">
    <property type="entry name" value="T2SS/T4SS_dom"/>
</dbReference>
<evidence type="ECO:0000259" key="3">
    <source>
        <dbReference type="Pfam" id="PF00437"/>
    </source>
</evidence>
<sequence>MQTGVGSEIGDRYVSAPVPPDASDSWYAPEVCAQYEIHPGVVVTIRRVDGTTTYDVREPGLTDREKRTVDRITAYFQGPNPPHTREGVVDRLREGFPPKYARVFERFVDESLPCASRRRIEYFALTRVRCFGDLTPYALDERLTERTITGNELLVETPEYTSMRTGRTIDAERQSCYRRLLSERQHTYTVSFLEFEIPIVVYRKHGSQGTFTTAYAVCEPTLLPGDEALLTRCKEQFWEIDVSELLVRNDSQGPLPSEAGPSGPPREHRDRITFVRDRAKRLFARRLTAQMTHGRIGSLVHRLHAALSEHSRLDPPGGELVESDRLNDLLYYMLRDFVGYERLTIPIHDDRLEDIEVNRVGDSIKVVPRGNAGRTPTNLCFDDEATFSNVVTQLAAADGVELNASTPSAKVNLDPIGAAPSTDVTIRCALALGTISEGGPHVSIRKQRSDPLTPVELVRSGAIPTALVALLWLVFEHHGVVLFSGPTGVGKTTLMNAHIPFIPHDDRPISIDEGSREVRLPHETGVSLRTRDHQQPDKRVSMADLMTESNYLNPDVEIIAEINTPESFATFGESISTGHGIVGTTHAETIERLTNRVIEQGLPPHLLPEIDLVVFPRHIDGERYVGQVVELVSETACESIDATTIERDDVTVTYNTVLRRTSDGGFTTTFGPPSQESDAVTRPQLFYRLAARTDLPVTEIEASFRRKHRFVRSLVEENVTEMNVLFERLARYDEHRTGET</sequence>
<dbReference type="InterPro" id="IPR050921">
    <property type="entry name" value="T4SS_GSP_E_ATPase"/>
</dbReference>